<feature type="transmembrane region" description="Helical" evidence="1">
    <location>
        <begin position="264"/>
        <end position="281"/>
    </location>
</feature>
<keyword evidence="1" id="KW-1133">Transmembrane helix</keyword>
<keyword evidence="1" id="KW-0472">Membrane</keyword>
<feature type="transmembrane region" description="Helical" evidence="1">
    <location>
        <begin position="238"/>
        <end position="258"/>
    </location>
</feature>
<name>A0ABY6HS10_9ARCH</name>
<reference evidence="2" key="1">
    <citation type="submission" date="2022-09" db="EMBL/GenBank/DDBJ databases">
        <title>Actin cytoskeleton and complex cell architecture in an #Asgard archaeon.</title>
        <authorList>
            <person name="Ponce Toledo R.I."/>
            <person name="Schleper C."/>
            <person name="Rodrigues Oliveira T."/>
            <person name="Wollweber F."/>
            <person name="Xu J."/>
            <person name="Rittmann S."/>
            <person name="Klingl A."/>
            <person name="Pilhofer M."/>
        </authorList>
    </citation>
    <scope>NUCLEOTIDE SEQUENCE</scope>
    <source>
        <strain evidence="2">B-35</strain>
    </source>
</reference>
<accession>A0ABY6HS10</accession>
<dbReference type="Proteomes" id="UP001208689">
    <property type="component" value="Chromosome"/>
</dbReference>
<protein>
    <submittedName>
        <fullName evidence="2">Uncharacterized protein</fullName>
    </submittedName>
</protein>
<gene>
    <name evidence="2" type="ORF">NEF87_001942</name>
</gene>
<organism evidence="2 3">
    <name type="scientific">Candidatus Lokiarchaeum ossiferum</name>
    <dbReference type="NCBI Taxonomy" id="2951803"/>
    <lineage>
        <taxon>Archaea</taxon>
        <taxon>Promethearchaeati</taxon>
        <taxon>Promethearchaeota</taxon>
        <taxon>Promethearchaeia</taxon>
        <taxon>Promethearchaeales</taxon>
        <taxon>Promethearchaeaceae</taxon>
        <taxon>Candidatus Lokiarchaeum</taxon>
    </lineage>
</organism>
<feature type="transmembrane region" description="Helical" evidence="1">
    <location>
        <begin position="195"/>
        <end position="212"/>
    </location>
</feature>
<dbReference type="EMBL" id="CP104013">
    <property type="protein sequence ID" value="UYP45657.1"/>
    <property type="molecule type" value="Genomic_DNA"/>
</dbReference>
<feature type="transmembrane region" description="Helical" evidence="1">
    <location>
        <begin position="34"/>
        <end position="56"/>
    </location>
</feature>
<evidence type="ECO:0000313" key="2">
    <source>
        <dbReference type="EMBL" id="UYP45657.1"/>
    </source>
</evidence>
<sequence length="317" mass="36704">MATEWIVPTILAVVFGVLFYLVDFYHHHVRIHKSLIAGISIAYFFQVVLPEISAGLPVYPLHLTAFEYFFVLLGFTFIHISEKLILQRVEYKSQHRVRELVQKEKSLELVEDNIHDIINNELNEEELHTDALRELAKTTKALKIQENQIRSEIQTTKIKIHDHINKDWDELQFFTGYFYHFLIGLIIIGLLLVDLLSGILFFLFAFFMAVVSKREGKQVIFSDLDIEIIVGQSGKRKYILASSAITGVVSGIVIDLAFSLNLEFLYILFSFISGVILYTIVREVIPEKEKGKPFYFLLGFSVFSLFILFVRYLELQI</sequence>
<keyword evidence="3" id="KW-1185">Reference proteome</keyword>
<evidence type="ECO:0000313" key="3">
    <source>
        <dbReference type="Proteomes" id="UP001208689"/>
    </source>
</evidence>
<feature type="transmembrane region" description="Helical" evidence="1">
    <location>
        <begin position="171"/>
        <end position="189"/>
    </location>
</feature>
<proteinExistence type="predicted"/>
<evidence type="ECO:0000256" key="1">
    <source>
        <dbReference type="SAM" id="Phobius"/>
    </source>
</evidence>
<feature type="transmembrane region" description="Helical" evidence="1">
    <location>
        <begin position="68"/>
        <end position="86"/>
    </location>
</feature>
<feature type="transmembrane region" description="Helical" evidence="1">
    <location>
        <begin position="293"/>
        <end position="313"/>
    </location>
</feature>
<feature type="transmembrane region" description="Helical" evidence="1">
    <location>
        <begin position="6"/>
        <end position="22"/>
    </location>
</feature>
<keyword evidence="1" id="KW-0812">Transmembrane</keyword>